<dbReference type="PRINTS" id="PR00896">
    <property type="entry name" value="VASOPRESSINR"/>
</dbReference>
<keyword evidence="5 10" id="KW-0297">G-protein coupled receptor</keyword>
<name>A0A6B9MRA0_PLADU</name>
<dbReference type="GO" id="GO:0005886">
    <property type="term" value="C:plasma membrane"/>
    <property type="evidence" value="ECO:0007669"/>
    <property type="project" value="UniProtKB-SubCell"/>
</dbReference>
<dbReference type="GO" id="GO:0032870">
    <property type="term" value="P:cellular response to hormone stimulus"/>
    <property type="evidence" value="ECO:0007669"/>
    <property type="project" value="TreeGrafter"/>
</dbReference>
<feature type="transmembrane region" description="Helical" evidence="10">
    <location>
        <begin position="161"/>
        <end position="181"/>
    </location>
</feature>
<feature type="domain" description="G-protein coupled receptors family 1 profile" evidence="11">
    <location>
        <begin position="102"/>
        <end position="333"/>
    </location>
</feature>
<dbReference type="Pfam" id="PF00001">
    <property type="entry name" value="7tm_1"/>
    <property type="match status" value="1"/>
</dbReference>
<dbReference type="PROSITE" id="PS50262">
    <property type="entry name" value="G_PROTEIN_RECEP_F1_2"/>
    <property type="match status" value="1"/>
</dbReference>
<evidence type="ECO:0000256" key="1">
    <source>
        <dbReference type="ARBA" id="ARBA00004651"/>
    </source>
</evidence>
<evidence type="ECO:0000256" key="8">
    <source>
        <dbReference type="ARBA" id="ARBA00023180"/>
    </source>
</evidence>
<dbReference type="GO" id="GO:0005000">
    <property type="term" value="F:vasopressin receptor activity"/>
    <property type="evidence" value="ECO:0007669"/>
    <property type="project" value="InterPro"/>
</dbReference>
<evidence type="ECO:0000256" key="4">
    <source>
        <dbReference type="ARBA" id="ARBA00022989"/>
    </source>
</evidence>
<dbReference type="PROSITE" id="PS00237">
    <property type="entry name" value="G_PROTEIN_RECEP_F1_1"/>
    <property type="match status" value="1"/>
</dbReference>
<comment type="subcellular location">
    <subcellularLocation>
        <location evidence="1 10">Cell membrane</location>
        <topology evidence="1 10">Multi-pass membrane protein</topology>
    </subcellularLocation>
</comment>
<sequence length="355" mass="39942">MAEAQQTNVVDGIEGSDISRYGSIREYGGPVTFHLQHHLNQTVLCLGSNDTNLQNGTTNQTLCSRLNSSLEEAGLPPEMTFNDDRRMAVIAYSTLFFIAAISNLTVFLTLFRNRHRKSRVNLFIMHLSAADLIVTFIMLPLETIWNITVAWLAGDIACRMLMFFRAFGLYLSSFILVTISLDRYFAILHPLSMNDADKRGKLMLTMAWLFSGIASLPQSVIFHVEYHPHYEWFGQCVTFNFFPSPAHELAYNLFNFITVYALPLIVIIIAYSLILIEMTKKTRESKEDSKIGTGTFKAANGAGNFKGRERLRRSGVGKIERARVRTLRMTIMIGKKDITQGHTGQSQGHIPGGLC</sequence>
<evidence type="ECO:0000256" key="5">
    <source>
        <dbReference type="ARBA" id="ARBA00023040"/>
    </source>
</evidence>
<evidence type="ECO:0000259" key="11">
    <source>
        <dbReference type="PROSITE" id="PS50262"/>
    </source>
</evidence>
<dbReference type="AlphaFoldDB" id="A0A6B9MRA0"/>
<keyword evidence="7 10" id="KW-0675">Receptor</keyword>
<dbReference type="PRINTS" id="PR00237">
    <property type="entry name" value="GPCRRHODOPSN"/>
</dbReference>
<dbReference type="Gene3D" id="1.20.1070.10">
    <property type="entry name" value="Rhodopsin 7-helix transmembrane proteins"/>
    <property type="match status" value="1"/>
</dbReference>
<dbReference type="InterPro" id="IPR017452">
    <property type="entry name" value="GPCR_Rhodpsn_7TM"/>
</dbReference>
<dbReference type="PANTHER" id="PTHR24241:SF59">
    <property type="entry name" value="ADIPOKINETIC HORMONE RECEPTOR, ISOFORM C"/>
    <property type="match status" value="1"/>
</dbReference>
<dbReference type="SUPFAM" id="SSF81321">
    <property type="entry name" value="Family A G protein-coupled receptor-like"/>
    <property type="match status" value="1"/>
</dbReference>
<dbReference type="InterPro" id="IPR001817">
    <property type="entry name" value="Vasoprsn_rcpt"/>
</dbReference>
<keyword evidence="3 10" id="KW-0812">Transmembrane</keyword>
<feature type="transmembrane region" description="Helical" evidence="10">
    <location>
        <begin position="202"/>
        <end position="224"/>
    </location>
</feature>
<organism evidence="12">
    <name type="scientific">Platynereis dumerilii</name>
    <name type="common">Dumeril's clam worm</name>
    <dbReference type="NCBI Taxonomy" id="6359"/>
    <lineage>
        <taxon>Eukaryota</taxon>
        <taxon>Metazoa</taxon>
        <taxon>Spiralia</taxon>
        <taxon>Lophotrochozoa</taxon>
        <taxon>Annelida</taxon>
        <taxon>Polychaeta</taxon>
        <taxon>Errantia</taxon>
        <taxon>Phyllodocida</taxon>
        <taxon>Nereididae</taxon>
        <taxon>Platynereis</taxon>
    </lineage>
</organism>
<accession>A0A6B9MRA0</accession>
<keyword evidence="8 10" id="KW-0325">Glycoprotein</keyword>
<evidence type="ECO:0000313" key="12">
    <source>
        <dbReference type="EMBL" id="QHC34065.1"/>
    </source>
</evidence>
<dbReference type="PANTHER" id="PTHR24241">
    <property type="entry name" value="NEUROPEPTIDE RECEPTOR-RELATED G-PROTEIN COUPLED RECEPTOR"/>
    <property type="match status" value="1"/>
</dbReference>
<proteinExistence type="evidence at transcript level"/>
<keyword evidence="4 10" id="KW-1133">Transmembrane helix</keyword>
<evidence type="ECO:0000256" key="6">
    <source>
        <dbReference type="ARBA" id="ARBA00023136"/>
    </source>
</evidence>
<feature type="transmembrane region" description="Helical" evidence="10">
    <location>
        <begin position="89"/>
        <end position="111"/>
    </location>
</feature>
<dbReference type="GO" id="GO:0042277">
    <property type="term" value="F:peptide binding"/>
    <property type="evidence" value="ECO:0007669"/>
    <property type="project" value="TreeGrafter"/>
</dbReference>
<keyword evidence="6 10" id="KW-0472">Membrane</keyword>
<comment type="similarity">
    <text evidence="10">Belongs to the G-protein coupled receptor 1 family. Vasopressin/oxytocin receptor subfamily.</text>
</comment>
<evidence type="ECO:0000256" key="7">
    <source>
        <dbReference type="ARBA" id="ARBA00023170"/>
    </source>
</evidence>
<dbReference type="InterPro" id="IPR000276">
    <property type="entry name" value="GPCR_Rhodpsn"/>
</dbReference>
<reference evidence="12" key="1">
    <citation type="journal article" date="2019" name="Proc. Natl. Acad. Sci. U.S.A.">
        <title>Corazonin signaling integrates energy homeostasis and lunar phase to regulate aspects of growth and sexual maturation in Platynereis.</title>
        <authorList>
            <person name="Andreatta G."/>
            <person name="Broyart C."/>
            <person name="Borghgraef C."/>
            <person name="Vadiwala K."/>
            <person name="Kozin V."/>
            <person name="Polo A."/>
            <person name="Bileck A."/>
            <person name="Beets I."/>
            <person name="Schoofs L."/>
            <person name="Gerner C."/>
            <person name="Raible F."/>
        </authorList>
    </citation>
    <scope>NUCLEOTIDE SEQUENCE</scope>
</reference>
<feature type="transmembrane region" description="Helical" evidence="10">
    <location>
        <begin position="253"/>
        <end position="276"/>
    </location>
</feature>
<evidence type="ECO:0000256" key="10">
    <source>
        <dbReference type="RuleBase" id="RU046427"/>
    </source>
</evidence>
<evidence type="ECO:0000256" key="3">
    <source>
        <dbReference type="ARBA" id="ARBA00022692"/>
    </source>
</evidence>
<keyword evidence="9 10" id="KW-0807">Transducer</keyword>
<dbReference type="EMBL" id="MN537873">
    <property type="protein sequence ID" value="QHC34065.1"/>
    <property type="molecule type" value="mRNA"/>
</dbReference>
<keyword evidence="2" id="KW-1003">Cell membrane</keyword>
<protein>
    <submittedName>
        <fullName evidence="12">Gonadotropin releasing hormone receptor 2/adipokinetic hormone receptor 2</fullName>
    </submittedName>
</protein>
<evidence type="ECO:0000256" key="2">
    <source>
        <dbReference type="ARBA" id="ARBA00022475"/>
    </source>
</evidence>
<comment type="caution">
    <text evidence="10">Lacks conserved residue(s) required for the propagation of feature annotation.</text>
</comment>
<evidence type="ECO:0000256" key="9">
    <source>
        <dbReference type="ARBA" id="ARBA00023224"/>
    </source>
</evidence>